<dbReference type="SUPFAM" id="SSF53335">
    <property type="entry name" value="S-adenosyl-L-methionine-dependent methyltransferases"/>
    <property type="match status" value="1"/>
</dbReference>
<dbReference type="HOGENOM" id="CLU_1205739_0_0_1"/>
<dbReference type="InterPro" id="IPR028110">
    <property type="entry name" value="TMEM254"/>
</dbReference>
<keyword evidence="3 6" id="KW-1133">Transmembrane helix</keyword>
<dbReference type="Pfam" id="PF14934">
    <property type="entry name" value="TMEM254"/>
    <property type="match status" value="1"/>
</dbReference>
<sequence>MVYVKLAQLPFVKTICETGFNAGHSALIWLTANVDAEVYSFDMGEHEYAKKMAKHLQDKYPGRLMVTWGDSTKTLPQFKRDHPEVNCDLIVVDGGHTVPVATADFSNLRNLASDTNIVVFDDYPSERSLGPRLAPVWETQVAHLCPAHLPVSYLGPFDPMVQLLLNYPSLVAFLFYTTLLIHVFETYLAIRLCSRMQLSCTWKWAIQTFVYGIISLQLLMTQEGHLKRCS</sequence>
<dbReference type="EnsemblMetazoa" id="CapteT227627">
    <property type="protein sequence ID" value="CapteP227627"/>
    <property type="gene ID" value="CapteG227627"/>
</dbReference>
<reference evidence="8" key="3">
    <citation type="submission" date="2015-06" db="UniProtKB">
        <authorList>
            <consortium name="EnsemblMetazoa"/>
        </authorList>
    </citation>
    <scope>IDENTIFICATION</scope>
</reference>
<accession>R7VLL0</accession>
<feature type="transmembrane region" description="Helical" evidence="6">
    <location>
        <begin position="170"/>
        <end position="190"/>
    </location>
</feature>
<comment type="subcellular location">
    <subcellularLocation>
        <location evidence="1">Membrane</location>
        <topology evidence="1">Multi-pass membrane protein</topology>
    </subcellularLocation>
</comment>
<keyword evidence="9" id="KW-1185">Reference proteome</keyword>
<evidence type="ECO:0000256" key="4">
    <source>
        <dbReference type="ARBA" id="ARBA00023136"/>
    </source>
</evidence>
<dbReference type="PANTHER" id="PTHR34104">
    <property type="entry name" value="TRANSMEMBRANE PROTEIN 254"/>
    <property type="match status" value="1"/>
</dbReference>
<dbReference type="Pfam" id="PF13578">
    <property type="entry name" value="Methyltransf_24"/>
    <property type="match status" value="1"/>
</dbReference>
<evidence type="ECO:0000313" key="8">
    <source>
        <dbReference type="EnsemblMetazoa" id="CapteP227627"/>
    </source>
</evidence>
<evidence type="ECO:0000256" key="3">
    <source>
        <dbReference type="ARBA" id="ARBA00022989"/>
    </source>
</evidence>
<keyword evidence="4 6" id="KW-0472">Membrane</keyword>
<organism evidence="7">
    <name type="scientific">Capitella teleta</name>
    <name type="common">Polychaete worm</name>
    <dbReference type="NCBI Taxonomy" id="283909"/>
    <lineage>
        <taxon>Eukaryota</taxon>
        <taxon>Metazoa</taxon>
        <taxon>Spiralia</taxon>
        <taxon>Lophotrochozoa</taxon>
        <taxon>Annelida</taxon>
        <taxon>Polychaeta</taxon>
        <taxon>Sedentaria</taxon>
        <taxon>Scolecida</taxon>
        <taxon>Capitellidae</taxon>
        <taxon>Capitella</taxon>
    </lineage>
</organism>
<dbReference type="Gene3D" id="3.40.50.150">
    <property type="entry name" value="Vaccinia Virus protein VP39"/>
    <property type="match status" value="1"/>
</dbReference>
<dbReference type="PANTHER" id="PTHR34104:SF3">
    <property type="entry name" value="TRANSMEMBRANE PROTEIN 254"/>
    <property type="match status" value="1"/>
</dbReference>
<feature type="non-terminal residue" evidence="7">
    <location>
        <position position="1"/>
    </location>
</feature>
<dbReference type="EMBL" id="AMQN01003798">
    <property type="status" value="NOT_ANNOTATED_CDS"/>
    <property type="molecule type" value="Genomic_DNA"/>
</dbReference>
<evidence type="ECO:0000256" key="5">
    <source>
        <dbReference type="ARBA" id="ARBA00034834"/>
    </source>
</evidence>
<dbReference type="Proteomes" id="UP000014760">
    <property type="component" value="Unassembled WGS sequence"/>
</dbReference>
<evidence type="ECO:0000313" key="7">
    <source>
        <dbReference type="EMBL" id="ELU18391.1"/>
    </source>
</evidence>
<reference evidence="7 9" key="2">
    <citation type="journal article" date="2013" name="Nature">
        <title>Insights into bilaterian evolution from three spiralian genomes.</title>
        <authorList>
            <person name="Simakov O."/>
            <person name="Marletaz F."/>
            <person name="Cho S.J."/>
            <person name="Edsinger-Gonzales E."/>
            <person name="Havlak P."/>
            <person name="Hellsten U."/>
            <person name="Kuo D.H."/>
            <person name="Larsson T."/>
            <person name="Lv J."/>
            <person name="Arendt D."/>
            <person name="Savage R."/>
            <person name="Osoegawa K."/>
            <person name="de Jong P."/>
            <person name="Grimwood J."/>
            <person name="Chapman J.A."/>
            <person name="Shapiro H."/>
            <person name="Aerts A."/>
            <person name="Otillar R.P."/>
            <person name="Terry A.Y."/>
            <person name="Boore J.L."/>
            <person name="Grigoriev I.V."/>
            <person name="Lindberg D.R."/>
            <person name="Seaver E.C."/>
            <person name="Weisblat D.A."/>
            <person name="Putnam N.H."/>
            <person name="Rokhsar D.S."/>
        </authorList>
    </citation>
    <scope>NUCLEOTIDE SEQUENCE</scope>
    <source>
        <strain evidence="7 9">I ESC-2004</strain>
    </source>
</reference>
<dbReference type="EMBL" id="KB291945">
    <property type="protein sequence ID" value="ELU18391.1"/>
    <property type="molecule type" value="Genomic_DNA"/>
</dbReference>
<evidence type="ECO:0000256" key="1">
    <source>
        <dbReference type="ARBA" id="ARBA00004141"/>
    </source>
</evidence>
<proteinExistence type="predicted"/>
<protein>
    <recommendedName>
        <fullName evidence="5">Transmembrane protein 254</fullName>
    </recommendedName>
</protein>
<dbReference type="AlphaFoldDB" id="R7VLL0"/>
<evidence type="ECO:0000313" key="9">
    <source>
        <dbReference type="Proteomes" id="UP000014760"/>
    </source>
</evidence>
<gene>
    <name evidence="7" type="ORF">CAPTEDRAFT_227627</name>
</gene>
<feature type="transmembrane region" description="Helical" evidence="6">
    <location>
        <begin position="202"/>
        <end position="220"/>
    </location>
</feature>
<keyword evidence="2 6" id="KW-0812">Transmembrane</keyword>
<dbReference type="EMBL" id="AMQN01003799">
    <property type="status" value="NOT_ANNOTATED_CDS"/>
    <property type="molecule type" value="Genomic_DNA"/>
</dbReference>
<dbReference type="GO" id="GO:0016020">
    <property type="term" value="C:membrane"/>
    <property type="evidence" value="ECO:0007669"/>
    <property type="project" value="UniProtKB-SubCell"/>
</dbReference>
<dbReference type="InterPro" id="IPR029063">
    <property type="entry name" value="SAM-dependent_MTases_sf"/>
</dbReference>
<dbReference type="OrthoDB" id="9984821at2759"/>
<dbReference type="STRING" id="283909.R7VLL0"/>
<evidence type="ECO:0000256" key="2">
    <source>
        <dbReference type="ARBA" id="ARBA00022692"/>
    </source>
</evidence>
<name>R7VLL0_CAPTE</name>
<reference evidence="9" key="1">
    <citation type="submission" date="2012-12" db="EMBL/GenBank/DDBJ databases">
        <authorList>
            <person name="Hellsten U."/>
            <person name="Grimwood J."/>
            <person name="Chapman J.A."/>
            <person name="Shapiro H."/>
            <person name="Aerts A."/>
            <person name="Otillar R.P."/>
            <person name="Terry A.Y."/>
            <person name="Boore J.L."/>
            <person name="Simakov O."/>
            <person name="Marletaz F."/>
            <person name="Cho S.-J."/>
            <person name="Edsinger-Gonzales E."/>
            <person name="Havlak P."/>
            <person name="Kuo D.-H."/>
            <person name="Larsson T."/>
            <person name="Lv J."/>
            <person name="Arendt D."/>
            <person name="Savage R."/>
            <person name="Osoegawa K."/>
            <person name="de Jong P."/>
            <person name="Lindberg D.R."/>
            <person name="Seaver E.C."/>
            <person name="Weisblat D.A."/>
            <person name="Putnam N.H."/>
            <person name="Grigoriev I.V."/>
            <person name="Rokhsar D.S."/>
        </authorList>
    </citation>
    <scope>NUCLEOTIDE SEQUENCE</scope>
    <source>
        <strain evidence="9">I ESC-2004</strain>
    </source>
</reference>
<evidence type="ECO:0000256" key="6">
    <source>
        <dbReference type="SAM" id="Phobius"/>
    </source>
</evidence>